<dbReference type="EnsemblProtists" id="EOD08771">
    <property type="protein sequence ID" value="EOD08771"/>
    <property type="gene ID" value="EMIHUDRAFT_428207"/>
</dbReference>
<dbReference type="HOGENOM" id="CLU_013524_2_1_1"/>
<evidence type="ECO:0000256" key="6">
    <source>
        <dbReference type="ARBA" id="ARBA00023277"/>
    </source>
</evidence>
<dbReference type="UniPathway" id="UPA00115">
    <property type="reaction ID" value="UER00408"/>
</dbReference>
<organism evidence="10 11">
    <name type="scientific">Emiliania huxleyi (strain CCMP1516)</name>
    <dbReference type="NCBI Taxonomy" id="280463"/>
    <lineage>
        <taxon>Eukaryota</taxon>
        <taxon>Haptista</taxon>
        <taxon>Haptophyta</taxon>
        <taxon>Prymnesiophyceae</taxon>
        <taxon>Isochrysidales</taxon>
        <taxon>Noelaerhabdaceae</taxon>
        <taxon>Emiliania</taxon>
    </lineage>
</organism>
<comment type="catalytic activity">
    <reaction evidence="7">
        <text>D-glucose 6-phosphate + NADP(+) = 6-phospho-D-glucono-1,5-lactone + NADPH + H(+)</text>
        <dbReference type="Rhea" id="RHEA:15841"/>
        <dbReference type="ChEBI" id="CHEBI:15378"/>
        <dbReference type="ChEBI" id="CHEBI:57783"/>
        <dbReference type="ChEBI" id="CHEBI:57955"/>
        <dbReference type="ChEBI" id="CHEBI:58349"/>
        <dbReference type="ChEBI" id="CHEBI:61548"/>
        <dbReference type="EC" id="1.1.1.49"/>
    </reaction>
</comment>
<evidence type="ECO:0000313" key="11">
    <source>
        <dbReference type="Proteomes" id="UP000013827"/>
    </source>
</evidence>
<dbReference type="STRING" id="2903.R1DD49"/>
<comment type="similarity">
    <text evidence="2 7">Belongs to the glucose-6-phosphate dehydrogenase family.</text>
</comment>
<dbReference type="Gene3D" id="3.30.360.10">
    <property type="entry name" value="Dihydrodipicolinate Reductase, domain 2"/>
    <property type="match status" value="1"/>
</dbReference>
<dbReference type="HAMAP" id="MF_00966">
    <property type="entry name" value="G6PD"/>
    <property type="match status" value="1"/>
</dbReference>
<dbReference type="RefSeq" id="XP_005761200.1">
    <property type="nucleotide sequence ID" value="XM_005761143.1"/>
</dbReference>
<evidence type="ECO:0000256" key="1">
    <source>
        <dbReference type="ARBA" id="ARBA00004937"/>
    </source>
</evidence>
<name>A0A0D3IBY6_EMIH1</name>
<accession>A0A0D3IBY6</accession>
<dbReference type="GO" id="GO:0006006">
    <property type="term" value="P:glucose metabolic process"/>
    <property type="evidence" value="ECO:0007669"/>
    <property type="project" value="UniProtKB-KW"/>
</dbReference>
<dbReference type="eggNOG" id="KOG0563">
    <property type="taxonomic scope" value="Eukaryota"/>
</dbReference>
<dbReference type="SUPFAM" id="SSF55347">
    <property type="entry name" value="Glyceraldehyde-3-phosphate dehydrogenase-like, C-terminal domain"/>
    <property type="match status" value="1"/>
</dbReference>
<keyword evidence="11" id="KW-1185">Reference proteome</keyword>
<dbReference type="PaxDb" id="2903-EOD08771"/>
<dbReference type="PROSITE" id="PS00069">
    <property type="entry name" value="G6P_DEHYDROGENASE"/>
    <property type="match status" value="1"/>
</dbReference>
<dbReference type="NCBIfam" id="TIGR00871">
    <property type="entry name" value="zwf"/>
    <property type="match status" value="1"/>
</dbReference>
<dbReference type="Pfam" id="PF02781">
    <property type="entry name" value="G6PD_C"/>
    <property type="match status" value="1"/>
</dbReference>
<keyword evidence="4 7" id="KW-0521">NADP</keyword>
<comment type="function">
    <text evidence="7">Catalyzes the rate-limiting step of the oxidative pentose-phosphate pathway, which represents a route for the dissimilation of carbohydrates besides glycolysis.</text>
</comment>
<dbReference type="PANTHER" id="PTHR23429:SF0">
    <property type="entry name" value="GLUCOSE-6-PHOSPHATE 1-DEHYDROGENASE"/>
    <property type="match status" value="1"/>
</dbReference>
<reference evidence="11" key="1">
    <citation type="journal article" date="2013" name="Nature">
        <title>Pan genome of the phytoplankton Emiliania underpins its global distribution.</title>
        <authorList>
            <person name="Read B.A."/>
            <person name="Kegel J."/>
            <person name="Klute M.J."/>
            <person name="Kuo A."/>
            <person name="Lefebvre S.C."/>
            <person name="Maumus F."/>
            <person name="Mayer C."/>
            <person name="Miller J."/>
            <person name="Monier A."/>
            <person name="Salamov A."/>
            <person name="Young J."/>
            <person name="Aguilar M."/>
            <person name="Claverie J.M."/>
            <person name="Frickenhaus S."/>
            <person name="Gonzalez K."/>
            <person name="Herman E.K."/>
            <person name="Lin Y.C."/>
            <person name="Napier J."/>
            <person name="Ogata H."/>
            <person name="Sarno A.F."/>
            <person name="Shmutz J."/>
            <person name="Schroeder D."/>
            <person name="de Vargas C."/>
            <person name="Verret F."/>
            <person name="von Dassow P."/>
            <person name="Valentin K."/>
            <person name="Van de Peer Y."/>
            <person name="Wheeler G."/>
            <person name="Dacks J.B."/>
            <person name="Delwiche C.F."/>
            <person name="Dyhrman S.T."/>
            <person name="Glockner G."/>
            <person name="John U."/>
            <person name="Richards T."/>
            <person name="Worden A.Z."/>
            <person name="Zhang X."/>
            <person name="Grigoriev I.V."/>
            <person name="Allen A.E."/>
            <person name="Bidle K."/>
            <person name="Borodovsky M."/>
            <person name="Bowler C."/>
            <person name="Brownlee C."/>
            <person name="Cock J.M."/>
            <person name="Elias M."/>
            <person name="Gladyshev V.N."/>
            <person name="Groth M."/>
            <person name="Guda C."/>
            <person name="Hadaegh A."/>
            <person name="Iglesias-Rodriguez M.D."/>
            <person name="Jenkins J."/>
            <person name="Jones B.M."/>
            <person name="Lawson T."/>
            <person name="Leese F."/>
            <person name="Lindquist E."/>
            <person name="Lobanov A."/>
            <person name="Lomsadze A."/>
            <person name="Malik S.B."/>
            <person name="Marsh M.E."/>
            <person name="Mackinder L."/>
            <person name="Mock T."/>
            <person name="Mueller-Roeber B."/>
            <person name="Pagarete A."/>
            <person name="Parker M."/>
            <person name="Probert I."/>
            <person name="Quesneville H."/>
            <person name="Raines C."/>
            <person name="Rensing S.A."/>
            <person name="Riano-Pachon D.M."/>
            <person name="Richier S."/>
            <person name="Rokitta S."/>
            <person name="Shiraiwa Y."/>
            <person name="Soanes D.M."/>
            <person name="van der Giezen M."/>
            <person name="Wahlund T.M."/>
            <person name="Williams B."/>
            <person name="Wilson W."/>
            <person name="Wolfe G."/>
            <person name="Wurch L.L."/>
        </authorList>
    </citation>
    <scope>NUCLEOTIDE SEQUENCE</scope>
</reference>
<evidence type="ECO:0000256" key="4">
    <source>
        <dbReference type="ARBA" id="ARBA00022857"/>
    </source>
</evidence>
<dbReference type="GeneID" id="17254963"/>
<keyword evidence="3 7" id="KW-0313">Glucose metabolism</keyword>
<evidence type="ECO:0000313" key="10">
    <source>
        <dbReference type="EnsemblProtists" id="EOD08771"/>
    </source>
</evidence>
<feature type="domain" description="Glucose-6-phosphate dehydrogenase C-terminal" evidence="9">
    <location>
        <begin position="215"/>
        <end position="504"/>
    </location>
</feature>
<evidence type="ECO:0000256" key="7">
    <source>
        <dbReference type="RuleBase" id="RU362120"/>
    </source>
</evidence>
<dbReference type="GO" id="GO:0004345">
    <property type="term" value="F:glucose-6-phosphate dehydrogenase activity"/>
    <property type="evidence" value="ECO:0007669"/>
    <property type="project" value="UniProtKB-EC"/>
</dbReference>
<comment type="pathway">
    <text evidence="1 7">Carbohydrate degradation; pentose phosphate pathway; D-ribulose 5-phosphate from D-glucose 6-phosphate (oxidative stage): step 1/3.</text>
</comment>
<dbReference type="OMA" id="ERAGYYE"/>
<sequence>MDDEPESPSQTAYRPVPKSTCATVLLFGADGNLASTRVLPTLHLLWQRELLPPDLLIVGFARPVGGGGTIADTAAFREYVGRCCGGSPAAFLQRCHYATGQFDDRAAVGRCLQQVAGLEAERAAGRAGGSAAEGCVRMYYAAVPAFIYAPLTRALCENGVGAADGALKERFVFEKPFGHDTASCEALVADLARLPGRDVFWMDHYLGKELVMNLLILRFANICFGSLWNRHAVKAVQVIFKEERGIEGRGGYFDQYGIIRDVMQNHLLQMMALVAMEQPLTLSAEHIRTEKLKVLQAIAPLAADDVVLGQYSRSQVGCGYLEEPSVRNKASCTETFAAAVLHIDNPRWAAGVPFVLKAAQAVTENKVELRIQFHGVPGAVATLRSCEANELVVRVQPEEAIYWKVQSKVPGLRSDQVEQVRMDLLYSRLARKLERKLPQAYERLLLEVIANDHSHFVSPEEQLEAWRIFTPALHHLRDAKLPPHRYPVGSRGPAAADQLAKRYGMRKFGGGLTPYVMPFKPSHTPGVVPASRWS</sequence>
<dbReference type="InterPro" id="IPR019796">
    <property type="entry name" value="G6P_DH_AS"/>
</dbReference>
<dbReference type="PANTHER" id="PTHR23429">
    <property type="entry name" value="GLUCOSE-6-PHOSPHATE 1-DEHYDROGENASE G6PD"/>
    <property type="match status" value="1"/>
</dbReference>
<dbReference type="PIRSF" id="PIRSF000110">
    <property type="entry name" value="G6PD"/>
    <property type="match status" value="1"/>
</dbReference>
<dbReference type="EC" id="1.1.1.49" evidence="7"/>
<keyword evidence="6 7" id="KW-0119">Carbohydrate metabolism</keyword>
<protein>
    <recommendedName>
        <fullName evidence="7">Glucose-6-phosphate 1-dehydrogenase</fullName>
        <ecNumber evidence="7">1.1.1.49</ecNumber>
    </recommendedName>
</protein>
<feature type="domain" description="Glucose-6-phosphate dehydrogenase NAD-binding" evidence="8">
    <location>
        <begin position="26"/>
        <end position="213"/>
    </location>
</feature>
<dbReference type="SUPFAM" id="SSF51735">
    <property type="entry name" value="NAD(P)-binding Rossmann-fold domains"/>
    <property type="match status" value="1"/>
</dbReference>
<dbReference type="InterPro" id="IPR036291">
    <property type="entry name" value="NAD(P)-bd_dom_sf"/>
</dbReference>
<dbReference type="InterPro" id="IPR022674">
    <property type="entry name" value="G6P_DH_NAD-bd"/>
</dbReference>
<dbReference type="GO" id="GO:0009051">
    <property type="term" value="P:pentose-phosphate shunt, oxidative branch"/>
    <property type="evidence" value="ECO:0007669"/>
    <property type="project" value="TreeGrafter"/>
</dbReference>
<dbReference type="Gene3D" id="3.40.50.720">
    <property type="entry name" value="NAD(P)-binding Rossmann-like Domain"/>
    <property type="match status" value="1"/>
</dbReference>
<evidence type="ECO:0000256" key="2">
    <source>
        <dbReference type="ARBA" id="ARBA00009975"/>
    </source>
</evidence>
<evidence type="ECO:0000256" key="5">
    <source>
        <dbReference type="ARBA" id="ARBA00023002"/>
    </source>
</evidence>
<evidence type="ECO:0000259" key="9">
    <source>
        <dbReference type="Pfam" id="PF02781"/>
    </source>
</evidence>
<dbReference type="Pfam" id="PF00479">
    <property type="entry name" value="G6PD_N"/>
    <property type="match status" value="1"/>
</dbReference>
<dbReference type="InterPro" id="IPR001282">
    <property type="entry name" value="G6P_DH"/>
</dbReference>
<dbReference type="PRINTS" id="PR00079">
    <property type="entry name" value="G6PDHDRGNASE"/>
</dbReference>
<dbReference type="AlphaFoldDB" id="A0A0D3IBY6"/>
<keyword evidence="5 7" id="KW-0560">Oxidoreductase</keyword>
<dbReference type="InterPro" id="IPR022675">
    <property type="entry name" value="G6P_DH_C"/>
</dbReference>
<evidence type="ECO:0000259" key="8">
    <source>
        <dbReference type="Pfam" id="PF00479"/>
    </source>
</evidence>
<dbReference type="KEGG" id="ehx:EMIHUDRAFT_428207"/>
<reference evidence="10" key="2">
    <citation type="submission" date="2024-10" db="UniProtKB">
        <authorList>
            <consortium name="EnsemblProtists"/>
        </authorList>
    </citation>
    <scope>IDENTIFICATION</scope>
</reference>
<dbReference type="GO" id="GO:0050661">
    <property type="term" value="F:NADP binding"/>
    <property type="evidence" value="ECO:0007669"/>
    <property type="project" value="InterPro"/>
</dbReference>
<proteinExistence type="inferred from homology"/>
<evidence type="ECO:0000256" key="3">
    <source>
        <dbReference type="ARBA" id="ARBA00022526"/>
    </source>
</evidence>
<dbReference type="Proteomes" id="UP000013827">
    <property type="component" value="Unassembled WGS sequence"/>
</dbReference>